<feature type="compositionally biased region" description="Basic residues" evidence="2">
    <location>
        <begin position="112"/>
        <end position="121"/>
    </location>
</feature>
<proteinExistence type="predicted"/>
<evidence type="ECO:0000313" key="3">
    <source>
        <dbReference type="EMBL" id="KAJ0984221.1"/>
    </source>
</evidence>
<organism evidence="3 4">
    <name type="scientific">Dioscorea zingiberensis</name>
    <dbReference type="NCBI Taxonomy" id="325984"/>
    <lineage>
        <taxon>Eukaryota</taxon>
        <taxon>Viridiplantae</taxon>
        <taxon>Streptophyta</taxon>
        <taxon>Embryophyta</taxon>
        <taxon>Tracheophyta</taxon>
        <taxon>Spermatophyta</taxon>
        <taxon>Magnoliopsida</taxon>
        <taxon>Liliopsida</taxon>
        <taxon>Dioscoreales</taxon>
        <taxon>Dioscoreaceae</taxon>
        <taxon>Dioscorea</taxon>
    </lineage>
</organism>
<sequence>MPLWIRNREGMDPSQRAKSLLDKARARAEKLNTARLRSEKTELRKKAAAEELRTESVNESVAVEESPTPLGDDEIHPSQTVEVELPTHSETISRKRVRDPEEVVEDEPARKMTSRKKKGRRNSAEPFPSVPVEEDIFGRMPDLPAFLRDLIDDEVEVIGVSEPNVDPTINYEPVRVRVNRPTRPSSSFRAGGPSFSEGSKGSLHVDPKEGILINDPKVAASTIKSVLPREVESRLDRLTWQDLAELLRLQGLSNLFLSHRAASILEEEEENRMSLLTEYIRKCRDLETEVVRLNAELKKTSEEKNFALAEKSKLDAVLKQSNEKAERHLENELKMKGKVSTLEKEIVGLKATNSELLKGKEVAETNCSFAEVKFSKAKKDSEVLSLELSSARAIAEILEKENGEFLAQLKEKNSSLMNSLSEIEKKMKELEKVCAEASEVTESALEEARDEGREESFPVLKEFVLKFPNADFTNLTYIEALETRLDL</sequence>
<feature type="compositionally biased region" description="Basic and acidic residues" evidence="2">
    <location>
        <begin position="85"/>
        <end position="101"/>
    </location>
</feature>
<dbReference type="Proteomes" id="UP001085076">
    <property type="component" value="Miscellaneous, Linkage group lg01"/>
</dbReference>
<evidence type="ECO:0000256" key="1">
    <source>
        <dbReference type="SAM" id="Coils"/>
    </source>
</evidence>
<feature type="coiled-coil region" evidence="1">
    <location>
        <begin position="406"/>
        <end position="447"/>
    </location>
</feature>
<keyword evidence="4" id="KW-1185">Reference proteome</keyword>
<feature type="compositionally biased region" description="Low complexity" evidence="2">
    <location>
        <begin position="57"/>
        <end position="66"/>
    </location>
</feature>
<comment type="caution">
    <text evidence="3">The sequence shown here is derived from an EMBL/GenBank/DDBJ whole genome shotgun (WGS) entry which is preliminary data.</text>
</comment>
<accession>A0A9D5D301</accession>
<gene>
    <name evidence="3" type="ORF">J5N97_002577</name>
</gene>
<protein>
    <submittedName>
        <fullName evidence="3">Uncharacterized protein</fullName>
    </submittedName>
</protein>
<feature type="coiled-coil region" evidence="1">
    <location>
        <begin position="276"/>
        <end position="310"/>
    </location>
</feature>
<keyword evidence="1" id="KW-0175">Coiled coil</keyword>
<name>A0A9D5D301_9LILI</name>
<dbReference type="EMBL" id="JAGGNH010000001">
    <property type="protein sequence ID" value="KAJ0984221.1"/>
    <property type="molecule type" value="Genomic_DNA"/>
</dbReference>
<reference evidence="3" key="1">
    <citation type="submission" date="2021-03" db="EMBL/GenBank/DDBJ databases">
        <authorList>
            <person name="Li Z."/>
            <person name="Yang C."/>
        </authorList>
    </citation>
    <scope>NUCLEOTIDE SEQUENCE</scope>
    <source>
        <strain evidence="3">Dzin_1.0</strain>
        <tissue evidence="3">Leaf</tissue>
    </source>
</reference>
<feature type="region of interest" description="Disordered" evidence="2">
    <location>
        <begin position="182"/>
        <end position="202"/>
    </location>
</feature>
<feature type="region of interest" description="Disordered" evidence="2">
    <location>
        <begin position="31"/>
        <end position="129"/>
    </location>
</feature>
<evidence type="ECO:0000313" key="4">
    <source>
        <dbReference type="Proteomes" id="UP001085076"/>
    </source>
</evidence>
<feature type="compositionally biased region" description="Basic and acidic residues" evidence="2">
    <location>
        <begin position="31"/>
        <end position="56"/>
    </location>
</feature>
<dbReference type="AlphaFoldDB" id="A0A9D5D301"/>
<reference evidence="3" key="2">
    <citation type="journal article" date="2022" name="Hortic Res">
        <title>The genome of Dioscorea zingiberensis sheds light on the biosynthesis, origin and evolution of the medicinally important diosgenin saponins.</title>
        <authorList>
            <person name="Li Y."/>
            <person name="Tan C."/>
            <person name="Li Z."/>
            <person name="Guo J."/>
            <person name="Li S."/>
            <person name="Chen X."/>
            <person name="Wang C."/>
            <person name="Dai X."/>
            <person name="Yang H."/>
            <person name="Song W."/>
            <person name="Hou L."/>
            <person name="Xu J."/>
            <person name="Tong Z."/>
            <person name="Xu A."/>
            <person name="Yuan X."/>
            <person name="Wang W."/>
            <person name="Yang Q."/>
            <person name="Chen L."/>
            <person name="Sun Z."/>
            <person name="Wang K."/>
            <person name="Pan B."/>
            <person name="Chen J."/>
            <person name="Bao Y."/>
            <person name="Liu F."/>
            <person name="Qi X."/>
            <person name="Gang D.R."/>
            <person name="Wen J."/>
            <person name="Li J."/>
        </authorList>
    </citation>
    <scope>NUCLEOTIDE SEQUENCE</scope>
    <source>
        <strain evidence="3">Dzin_1.0</strain>
    </source>
</reference>
<evidence type="ECO:0000256" key="2">
    <source>
        <dbReference type="SAM" id="MobiDB-lite"/>
    </source>
</evidence>